<organism evidence="2 3">
    <name type="scientific">Natrinema altunense (strain JCM 12890 / CGMCC 1.3731 / AJ2)</name>
    <dbReference type="NCBI Taxonomy" id="1227494"/>
    <lineage>
        <taxon>Archaea</taxon>
        <taxon>Methanobacteriati</taxon>
        <taxon>Methanobacteriota</taxon>
        <taxon>Stenosarchaea group</taxon>
        <taxon>Halobacteria</taxon>
        <taxon>Halobacteriales</taxon>
        <taxon>Natrialbaceae</taxon>
        <taxon>Natrinema</taxon>
    </lineage>
</organism>
<gene>
    <name evidence="2" type="ORF">C485_17762</name>
</gene>
<dbReference type="EMBL" id="AOIK01000043">
    <property type="protein sequence ID" value="ELY83623.1"/>
    <property type="molecule type" value="Genomic_DNA"/>
</dbReference>
<accession>L9ZEM0</accession>
<proteinExistence type="predicted"/>
<dbReference type="Proteomes" id="UP000011511">
    <property type="component" value="Unassembled WGS sequence"/>
</dbReference>
<reference evidence="2 3" key="1">
    <citation type="journal article" date="2014" name="PLoS Genet.">
        <title>Phylogenetically driven sequencing of extremely halophilic archaea reveals strategies for static and dynamic osmo-response.</title>
        <authorList>
            <person name="Becker E.A."/>
            <person name="Seitzer P.M."/>
            <person name="Tritt A."/>
            <person name="Larsen D."/>
            <person name="Krusor M."/>
            <person name="Yao A.I."/>
            <person name="Wu D."/>
            <person name="Madern D."/>
            <person name="Eisen J.A."/>
            <person name="Darling A.E."/>
            <person name="Facciotti M.T."/>
        </authorList>
    </citation>
    <scope>NUCLEOTIDE SEQUENCE [LARGE SCALE GENOMIC DNA]</scope>
    <source>
        <strain evidence="2 3">JCM 12890</strain>
    </source>
</reference>
<dbReference type="RefSeq" id="WP_007110767.1">
    <property type="nucleotide sequence ID" value="NZ_AOIK01000043.1"/>
</dbReference>
<feature type="compositionally biased region" description="Basic and acidic residues" evidence="1">
    <location>
        <begin position="179"/>
        <end position="193"/>
    </location>
</feature>
<comment type="caution">
    <text evidence="2">The sequence shown here is derived from an EMBL/GenBank/DDBJ whole genome shotgun (WGS) entry which is preliminary data.</text>
</comment>
<evidence type="ECO:0000313" key="2">
    <source>
        <dbReference type="EMBL" id="ELY83623.1"/>
    </source>
</evidence>
<protein>
    <submittedName>
        <fullName evidence="2">Uncharacterized protein</fullName>
    </submittedName>
</protein>
<name>L9ZEM0_NATA2</name>
<evidence type="ECO:0000313" key="3">
    <source>
        <dbReference type="Proteomes" id="UP000011511"/>
    </source>
</evidence>
<evidence type="ECO:0000256" key="1">
    <source>
        <dbReference type="SAM" id="MobiDB-lite"/>
    </source>
</evidence>
<keyword evidence="3" id="KW-1185">Reference proteome</keyword>
<feature type="region of interest" description="Disordered" evidence="1">
    <location>
        <begin position="165"/>
        <end position="193"/>
    </location>
</feature>
<sequence>MSVEDTVKHCIEKSLQEKCRYSIEEAEDNENTVILHAPLTFLTSDLTEELRKHLIFVDATSGSYKEGYSMMYFLHYLEPEEDTFMDALAEPVSTKDKYEIENKLEKAITESAKDVPYTGDPYRVINHVVTNIEEELGVEIQGEDDKPLREHSRVGIGEQMSRYTRSNLISDDELEEVEDRVLEEKTETGDRGE</sequence>
<dbReference type="AlphaFoldDB" id="L9ZEM0"/>